<keyword evidence="2 5" id="KW-0812">Transmembrane</keyword>
<dbReference type="Pfam" id="PF01925">
    <property type="entry name" value="TauE"/>
    <property type="match status" value="1"/>
</dbReference>
<comment type="subcellular location">
    <subcellularLocation>
        <location evidence="5">Cell membrane</location>
        <topology evidence="5">Multi-pass membrane protein</topology>
    </subcellularLocation>
    <subcellularLocation>
        <location evidence="1">Membrane</location>
        <topology evidence="1">Multi-pass membrane protein</topology>
    </subcellularLocation>
</comment>
<proteinExistence type="inferred from homology"/>
<evidence type="ECO:0000256" key="4">
    <source>
        <dbReference type="ARBA" id="ARBA00023136"/>
    </source>
</evidence>
<comment type="caution">
    <text evidence="6">The sequence shown here is derived from an EMBL/GenBank/DDBJ whole genome shotgun (WGS) entry which is preliminary data.</text>
</comment>
<dbReference type="AlphaFoldDB" id="A0A069E2I2"/>
<feature type="transmembrane region" description="Helical" evidence="5">
    <location>
        <begin position="122"/>
        <end position="140"/>
    </location>
</feature>
<evidence type="ECO:0000256" key="1">
    <source>
        <dbReference type="ARBA" id="ARBA00004141"/>
    </source>
</evidence>
<accession>A0A069E2I2</accession>
<name>A0A069E2I2_9PROT</name>
<feature type="transmembrane region" description="Helical" evidence="5">
    <location>
        <begin position="145"/>
        <end position="162"/>
    </location>
</feature>
<keyword evidence="7" id="KW-1185">Reference proteome</keyword>
<evidence type="ECO:0000256" key="5">
    <source>
        <dbReference type="RuleBase" id="RU363041"/>
    </source>
</evidence>
<sequence>MTCWLVQTACLAKIAAAGRLPGQSAAGMEEETMELIVQYGPLLVALALAGATAGLAAGLFGIGGGAIIVPVLYFLFDAMGYGEAAMHVAVSTSLATIILTSARSVSAHNSHGAVDWSIIRGWAPWIVLGALAGMSLTGFLSKRALLGIFGSLAFVLSAQLFFGRPTWRLADEMPKGPLRAALGMAVGALSALMGIGGGTFGVSLMTLYGRPIHQAVATAAGWGVAIGLPSALMAIYIGWGREGLPPFSLGHVNLAAFALISLFTVTMAPVGASLAHKLDAARLRRMFAILLAVVAARMLWKALGF</sequence>
<dbReference type="Proteomes" id="UP000027446">
    <property type="component" value="Unassembled WGS sequence"/>
</dbReference>
<organism evidence="6 7">
    <name type="scientific">Hyphomonas adhaerens MHS-3</name>
    <dbReference type="NCBI Taxonomy" id="1280949"/>
    <lineage>
        <taxon>Bacteria</taxon>
        <taxon>Pseudomonadati</taxon>
        <taxon>Pseudomonadota</taxon>
        <taxon>Alphaproteobacteria</taxon>
        <taxon>Hyphomonadales</taxon>
        <taxon>Hyphomonadaceae</taxon>
        <taxon>Hyphomonas</taxon>
    </lineage>
</organism>
<evidence type="ECO:0000313" key="7">
    <source>
        <dbReference type="Proteomes" id="UP000027446"/>
    </source>
</evidence>
<feature type="transmembrane region" description="Helical" evidence="5">
    <location>
        <begin position="286"/>
        <end position="303"/>
    </location>
</feature>
<reference evidence="6 7" key="1">
    <citation type="journal article" date="2014" name="Antonie Van Leeuwenhoek">
        <title>Hyphomonas beringensis sp. nov. and Hyphomonas chukchiensis sp. nov., isolated from surface seawater of the Bering Sea and Chukchi Sea.</title>
        <authorList>
            <person name="Li C."/>
            <person name="Lai Q."/>
            <person name="Li G."/>
            <person name="Dong C."/>
            <person name="Wang J."/>
            <person name="Liao Y."/>
            <person name="Shao Z."/>
        </authorList>
    </citation>
    <scope>NUCLEOTIDE SEQUENCE [LARGE SCALE GENOMIC DNA]</scope>
    <source>
        <strain evidence="6 7">MHS-3</strain>
    </source>
</reference>
<evidence type="ECO:0000256" key="2">
    <source>
        <dbReference type="ARBA" id="ARBA00022692"/>
    </source>
</evidence>
<dbReference type="PATRIC" id="fig|1280949.3.peg.49"/>
<evidence type="ECO:0000256" key="3">
    <source>
        <dbReference type="ARBA" id="ARBA00022989"/>
    </source>
</evidence>
<dbReference type="GO" id="GO:0005886">
    <property type="term" value="C:plasma membrane"/>
    <property type="evidence" value="ECO:0007669"/>
    <property type="project" value="UniProtKB-SubCell"/>
</dbReference>
<dbReference type="PANTHER" id="PTHR43483">
    <property type="entry name" value="MEMBRANE TRANSPORTER PROTEIN HI_0806-RELATED"/>
    <property type="match status" value="1"/>
</dbReference>
<feature type="transmembrane region" description="Helical" evidence="5">
    <location>
        <begin position="219"/>
        <end position="239"/>
    </location>
</feature>
<dbReference type="InterPro" id="IPR002781">
    <property type="entry name" value="TM_pro_TauE-like"/>
</dbReference>
<keyword evidence="5" id="KW-1003">Cell membrane</keyword>
<feature type="transmembrane region" description="Helical" evidence="5">
    <location>
        <begin position="182"/>
        <end position="207"/>
    </location>
</feature>
<evidence type="ECO:0000313" key="6">
    <source>
        <dbReference type="EMBL" id="KCZ84062.1"/>
    </source>
</evidence>
<keyword evidence="4 5" id="KW-0472">Membrane</keyword>
<dbReference type="eggNOG" id="COG0730">
    <property type="taxonomic scope" value="Bacteria"/>
</dbReference>
<feature type="transmembrane region" description="Helical" evidence="5">
    <location>
        <begin position="41"/>
        <end position="72"/>
    </location>
</feature>
<gene>
    <name evidence="6" type="ORF">HAD_00245</name>
</gene>
<keyword evidence="3 5" id="KW-1133">Transmembrane helix</keyword>
<feature type="transmembrane region" description="Helical" evidence="5">
    <location>
        <begin position="251"/>
        <end position="274"/>
    </location>
</feature>
<dbReference type="PANTHER" id="PTHR43483:SF3">
    <property type="entry name" value="MEMBRANE TRANSPORTER PROTEIN HI_0806-RELATED"/>
    <property type="match status" value="1"/>
</dbReference>
<dbReference type="EMBL" id="ARYH01000001">
    <property type="protein sequence ID" value="KCZ84062.1"/>
    <property type="molecule type" value="Genomic_DNA"/>
</dbReference>
<comment type="similarity">
    <text evidence="5">Belongs to the 4-toluene sulfonate uptake permease (TSUP) (TC 2.A.102) family.</text>
</comment>
<protein>
    <recommendedName>
        <fullName evidence="5">Probable membrane transporter protein</fullName>
    </recommendedName>
</protein>